<protein>
    <recommendedName>
        <fullName evidence="4 5">Peptide chain release factor 2</fullName>
        <shortName evidence="4">RF-2</shortName>
    </recommendedName>
</protein>
<dbReference type="GO" id="GO:0016149">
    <property type="term" value="F:translation release factor activity, codon specific"/>
    <property type="evidence" value="ECO:0007669"/>
    <property type="project" value="UniProtKB-UniRule"/>
</dbReference>
<dbReference type="PROSITE" id="PS00745">
    <property type="entry name" value="RF_PROK_I"/>
    <property type="match status" value="1"/>
</dbReference>
<feature type="domain" description="Prokaryotic-type class I peptide chain release factors" evidence="6">
    <location>
        <begin position="242"/>
        <end position="258"/>
    </location>
</feature>
<dbReference type="Pfam" id="PF00472">
    <property type="entry name" value="RF-1"/>
    <property type="match status" value="1"/>
</dbReference>
<dbReference type="InterPro" id="IPR004374">
    <property type="entry name" value="PrfB"/>
</dbReference>
<name>A0A124FYP7_9BACT</name>
<organism evidence="7 8">
    <name type="scientific">Mesotoga prima</name>
    <dbReference type="NCBI Taxonomy" id="1184387"/>
    <lineage>
        <taxon>Bacteria</taxon>
        <taxon>Thermotogati</taxon>
        <taxon>Thermotogota</taxon>
        <taxon>Thermotogae</taxon>
        <taxon>Kosmotogales</taxon>
        <taxon>Kosmotogaceae</taxon>
        <taxon>Mesotoga</taxon>
    </lineage>
</organism>
<dbReference type="PANTHER" id="PTHR43116">
    <property type="entry name" value="PEPTIDE CHAIN RELEASE FACTOR 2"/>
    <property type="match status" value="1"/>
</dbReference>
<dbReference type="GO" id="GO:0005737">
    <property type="term" value="C:cytoplasm"/>
    <property type="evidence" value="ECO:0007669"/>
    <property type="project" value="UniProtKB-SubCell"/>
</dbReference>
<evidence type="ECO:0000256" key="4">
    <source>
        <dbReference type="HAMAP-Rule" id="MF_00094"/>
    </source>
</evidence>
<feature type="modified residue" description="N5-methylglutamine" evidence="4">
    <location>
        <position position="249"/>
    </location>
</feature>
<keyword evidence="3 4" id="KW-0648">Protein biosynthesis</keyword>
<reference evidence="8" key="1">
    <citation type="journal article" date="2015" name="MBio">
        <title>Genome-Resolved Metagenomic Analysis Reveals Roles for Candidate Phyla and Other Microbial Community Members in Biogeochemical Transformations in Oil Reservoirs.</title>
        <authorList>
            <person name="Hu P."/>
            <person name="Tom L."/>
            <person name="Singh A."/>
            <person name="Thomas B.C."/>
            <person name="Baker B.J."/>
            <person name="Piceno Y.M."/>
            <person name="Andersen G.L."/>
            <person name="Banfield J.F."/>
        </authorList>
    </citation>
    <scope>NUCLEOTIDE SEQUENCE [LARGE SCALE GENOMIC DNA]</scope>
</reference>
<evidence type="ECO:0000256" key="1">
    <source>
        <dbReference type="ARBA" id="ARBA00010835"/>
    </source>
</evidence>
<dbReference type="PATRIC" id="fig|1184387.3.peg.615"/>
<proteinExistence type="inferred from homology"/>
<dbReference type="Gene3D" id="3.30.160.20">
    <property type="match status" value="1"/>
</dbReference>
<comment type="subcellular location">
    <subcellularLocation>
        <location evidence="4">Cytoplasm</location>
    </subcellularLocation>
</comment>
<dbReference type="SUPFAM" id="SSF75620">
    <property type="entry name" value="Release factor"/>
    <property type="match status" value="1"/>
</dbReference>
<evidence type="ECO:0000313" key="8">
    <source>
        <dbReference type="Proteomes" id="UP000054092"/>
    </source>
</evidence>
<comment type="caution">
    <text evidence="7">The sequence shown here is derived from an EMBL/GenBank/DDBJ whole genome shotgun (WGS) entry which is preliminary data.</text>
</comment>
<accession>A0A124FYP7</accession>
<dbReference type="FunFam" id="3.30.160.20:FF:000010">
    <property type="entry name" value="Peptide chain release factor 2"/>
    <property type="match status" value="1"/>
</dbReference>
<dbReference type="SMART" id="SM00937">
    <property type="entry name" value="PCRF"/>
    <property type="match status" value="1"/>
</dbReference>
<gene>
    <name evidence="4" type="primary">prfB</name>
    <name evidence="7" type="ORF">XD94_0302</name>
</gene>
<dbReference type="InterPro" id="IPR045853">
    <property type="entry name" value="Pep_chain_release_fac_I_sf"/>
</dbReference>
<sequence>MISYETNLRIQELREKFDSIRETLDLEKIDEKLKDIEKRMSDPSIWNDQREASKLGIDAQSLRGILALLRDVEEEFESIDIAVELSGEDESFVKNVEELVRSAEKKVREFELTILLSGKYDNNNCFMSIHPGAGGTESQDWASMLMRMYMRWAEGNGYRITIVDELPGDEAGIKSVTLNLAGPHAYGKLKFEAGVHRLVRISPFDANHRRHTSFASVSVFPEMDEVPEIEIKPEDLKVDTYRSGGAGGQHVNKTDSAVRITHLPTGIVVACQTERSQHQNKANAMKMLYAKLFEIEIEKKRNEKLKLMGDQKDISWGNQIRSYVFQPYTMVKDHRTDAETGDIQSVMNGEIDEFIEKELLFFSSIEKSLE</sequence>
<keyword evidence="2 4" id="KW-0488">Methylation</keyword>
<evidence type="ECO:0000256" key="3">
    <source>
        <dbReference type="ARBA" id="ARBA00022917"/>
    </source>
</evidence>
<dbReference type="Gene3D" id="1.20.58.410">
    <property type="entry name" value="Release factor"/>
    <property type="match status" value="1"/>
</dbReference>
<dbReference type="EMBL" id="LGGP01000031">
    <property type="protein sequence ID" value="KUK81835.1"/>
    <property type="molecule type" value="Genomic_DNA"/>
</dbReference>
<dbReference type="AlphaFoldDB" id="A0A124FYP7"/>
<dbReference type="Pfam" id="PF03462">
    <property type="entry name" value="PCRF"/>
    <property type="match status" value="1"/>
</dbReference>
<comment type="similarity">
    <text evidence="1 4">Belongs to the prokaryotic/mitochondrial release factor family.</text>
</comment>
<keyword evidence="4" id="KW-0963">Cytoplasm</keyword>
<dbReference type="InterPro" id="IPR000352">
    <property type="entry name" value="Pep_chain_release_fac_I"/>
</dbReference>
<evidence type="ECO:0000256" key="5">
    <source>
        <dbReference type="NCBIfam" id="TIGR00020"/>
    </source>
</evidence>
<dbReference type="PANTHER" id="PTHR43116:SF3">
    <property type="entry name" value="CLASS I PEPTIDE CHAIN RELEASE FACTOR"/>
    <property type="match status" value="1"/>
</dbReference>
<dbReference type="Gene3D" id="3.30.70.1660">
    <property type="match status" value="1"/>
</dbReference>
<comment type="PTM">
    <text evidence="4">Methylated by PrmC. Methylation increases the termination efficiency of RF2.</text>
</comment>
<evidence type="ECO:0000313" key="7">
    <source>
        <dbReference type="EMBL" id="KUK81835.1"/>
    </source>
</evidence>
<dbReference type="InterPro" id="IPR005139">
    <property type="entry name" value="PCRF"/>
</dbReference>
<dbReference type="HAMAP" id="MF_00094">
    <property type="entry name" value="Rel_fac_2"/>
    <property type="match status" value="1"/>
</dbReference>
<evidence type="ECO:0000256" key="2">
    <source>
        <dbReference type="ARBA" id="ARBA00022481"/>
    </source>
</evidence>
<comment type="function">
    <text evidence="4">Peptide chain release factor 2 directs the termination of translation in response to the peptide chain termination codons UGA and UAA.</text>
</comment>
<dbReference type="NCBIfam" id="TIGR00020">
    <property type="entry name" value="prfB"/>
    <property type="match status" value="1"/>
</dbReference>
<evidence type="ECO:0000259" key="6">
    <source>
        <dbReference type="PROSITE" id="PS00745"/>
    </source>
</evidence>
<dbReference type="Proteomes" id="UP000054092">
    <property type="component" value="Unassembled WGS sequence"/>
</dbReference>